<proteinExistence type="predicted"/>
<dbReference type="SUPFAM" id="SSF53067">
    <property type="entry name" value="Actin-like ATPase domain"/>
    <property type="match status" value="1"/>
</dbReference>
<accession>A0A6N0Z1S5</accession>
<dbReference type="SUPFAM" id="SSF46785">
    <property type="entry name" value="Winged helix' DNA-binding domain"/>
    <property type="match status" value="1"/>
</dbReference>
<sequence length="441" mass="46520">MTIALTPHDESAQQCAALLFFNTNYNGDPMALPSTDTSRLDNTLAVIRTLRDQGSVARIDLGALNGISSATVTSISAELLQQGLITERPPETPRPTGRGRPKTLIELDPNAACVVCIKLSINEIQLVVGDFSGQVRQSEHHAVPTLTLSADDLEALLEEKISTVCAQQLKGFQRLAGICLAVQGVVSSQSGTIIWSPALSFRNAPISTRLAERFHCSVLLENDANCIASVLAAQPAYADCPNLVVIMLGYGIGMSVLINGVPFLGANGSAAEFGHSKYQPDGALCACGRRGCIEAYTSDYALYRAAADHLALPSGDSAHPSEQQMQALTQLALKGDPTAQRIYAEAGRALGFGIANVLALFNPDLVLITGSGVRGFDAMQAAMHTAIDDALVAELMGTTRIEHCAWDRDMTCMGGITMALNATDGETLLDSQAKSGSATCL</sequence>
<dbReference type="Proteomes" id="UP000509761">
    <property type="component" value="Chromosome"/>
</dbReference>
<dbReference type="PANTHER" id="PTHR18964:SF173">
    <property type="entry name" value="GLUCOKINASE"/>
    <property type="match status" value="1"/>
</dbReference>
<reference evidence="1 2" key="1">
    <citation type="submission" date="2019-12" db="EMBL/GenBank/DDBJ databases">
        <title>Genome sequencing and assembly of endphytes of Porphyra tenera.</title>
        <authorList>
            <person name="Park J.M."/>
            <person name="Shin R."/>
            <person name="Jo S.H."/>
        </authorList>
    </citation>
    <scope>NUCLEOTIDE SEQUENCE [LARGE SCALE GENOMIC DNA]</scope>
    <source>
        <strain evidence="1 2">GPM3</strain>
    </source>
</reference>
<dbReference type="InterPro" id="IPR036390">
    <property type="entry name" value="WH_DNA-bd_sf"/>
</dbReference>
<evidence type="ECO:0000313" key="2">
    <source>
        <dbReference type="Proteomes" id="UP000509761"/>
    </source>
</evidence>
<protein>
    <submittedName>
        <fullName evidence="1">N-acetylglucosamine repressor</fullName>
    </submittedName>
</protein>
<dbReference type="InterPro" id="IPR043129">
    <property type="entry name" value="ATPase_NBD"/>
</dbReference>
<gene>
    <name evidence="1" type="ORF">FX987_03114</name>
</gene>
<dbReference type="Gene3D" id="1.10.10.10">
    <property type="entry name" value="Winged helix-like DNA-binding domain superfamily/Winged helix DNA-binding domain"/>
    <property type="match status" value="1"/>
</dbReference>
<dbReference type="AlphaFoldDB" id="A0A653XI60"/>
<dbReference type="EMBL" id="CP054580">
    <property type="protein sequence ID" value="QKS25318.1"/>
    <property type="molecule type" value="Genomic_DNA"/>
</dbReference>
<organism evidence="1 2">
    <name type="scientific">Vreelandella titanicae</name>
    <dbReference type="NCBI Taxonomy" id="664683"/>
    <lineage>
        <taxon>Bacteria</taxon>
        <taxon>Pseudomonadati</taxon>
        <taxon>Pseudomonadota</taxon>
        <taxon>Gammaproteobacteria</taxon>
        <taxon>Oceanospirillales</taxon>
        <taxon>Halomonadaceae</taxon>
        <taxon>Vreelandella</taxon>
    </lineage>
</organism>
<keyword evidence="2" id="KW-1185">Reference proteome</keyword>
<dbReference type="Pfam" id="PF00480">
    <property type="entry name" value="ROK"/>
    <property type="match status" value="1"/>
</dbReference>
<dbReference type="Gene3D" id="3.30.420.40">
    <property type="match status" value="2"/>
</dbReference>
<accession>A0A653XI60</accession>
<dbReference type="InterPro" id="IPR000600">
    <property type="entry name" value="ROK"/>
</dbReference>
<dbReference type="PANTHER" id="PTHR18964">
    <property type="entry name" value="ROK (REPRESSOR, ORF, KINASE) FAMILY"/>
    <property type="match status" value="1"/>
</dbReference>
<dbReference type="InterPro" id="IPR036388">
    <property type="entry name" value="WH-like_DNA-bd_sf"/>
</dbReference>
<name>A0A653XI60_9GAMM</name>
<evidence type="ECO:0000313" key="1">
    <source>
        <dbReference type="EMBL" id="QKS25318.1"/>
    </source>
</evidence>